<protein>
    <submittedName>
        <fullName evidence="1">Uncharacterized protein</fullName>
    </submittedName>
</protein>
<dbReference type="VEuPathDB" id="FungiDB:LCOR_08380.1"/>
<organism evidence="1 2">
    <name type="scientific">Lichtheimia corymbifera JMRC:FSU:9682</name>
    <dbReference type="NCBI Taxonomy" id="1263082"/>
    <lineage>
        <taxon>Eukaryota</taxon>
        <taxon>Fungi</taxon>
        <taxon>Fungi incertae sedis</taxon>
        <taxon>Mucoromycota</taxon>
        <taxon>Mucoromycotina</taxon>
        <taxon>Mucoromycetes</taxon>
        <taxon>Mucorales</taxon>
        <taxon>Lichtheimiaceae</taxon>
        <taxon>Lichtheimia</taxon>
    </lineage>
</organism>
<dbReference type="EMBL" id="CBTN010000046">
    <property type="protein sequence ID" value="CDH57443.1"/>
    <property type="molecule type" value="Genomic_DNA"/>
</dbReference>
<keyword evidence="2" id="KW-1185">Reference proteome</keyword>
<dbReference type="AlphaFoldDB" id="A0A068S4Y3"/>
<proteinExistence type="predicted"/>
<reference evidence="1" key="1">
    <citation type="submission" date="2013-08" db="EMBL/GenBank/DDBJ databases">
        <title>Gene expansion shapes genome architecture in the human pathogen Lichtheimia corymbifera: an evolutionary genomics analysis in the ancient terrestrial Mucorales (Mucoromycotina).</title>
        <authorList>
            <person name="Schwartze V.U."/>
            <person name="Winter S."/>
            <person name="Shelest E."/>
            <person name="Marcet-Houben M."/>
            <person name="Horn F."/>
            <person name="Wehner S."/>
            <person name="Hoffmann K."/>
            <person name="Riege K."/>
            <person name="Sammeth M."/>
            <person name="Nowrousian M."/>
            <person name="Valiante V."/>
            <person name="Linde J."/>
            <person name="Jacobsen I.D."/>
            <person name="Marz M."/>
            <person name="Brakhage A.A."/>
            <person name="Gabaldon T."/>
            <person name="Bocker S."/>
            <person name="Voigt K."/>
        </authorList>
    </citation>
    <scope>NUCLEOTIDE SEQUENCE [LARGE SCALE GENOMIC DNA]</scope>
    <source>
        <strain evidence="1">FSU 9682</strain>
    </source>
</reference>
<sequence>MDMNLDIDLPTLHAIPWLLLSSSIVQPVHRVTTITIRLYTLTRHYAYNSPLRIRNHLTSTHLSLPNARPKDRNLPYRCISQSISFVMFGLKGYFSEYDIALANHIV</sequence>
<gene>
    <name evidence="1" type="ORF">LCOR_08380.1</name>
</gene>
<dbReference type="Proteomes" id="UP000027586">
    <property type="component" value="Unassembled WGS sequence"/>
</dbReference>
<name>A0A068S4Y3_9FUNG</name>
<comment type="caution">
    <text evidence="1">The sequence shown here is derived from an EMBL/GenBank/DDBJ whole genome shotgun (WGS) entry which is preliminary data.</text>
</comment>
<evidence type="ECO:0000313" key="2">
    <source>
        <dbReference type="Proteomes" id="UP000027586"/>
    </source>
</evidence>
<accession>A0A068S4Y3</accession>
<evidence type="ECO:0000313" key="1">
    <source>
        <dbReference type="EMBL" id="CDH57443.1"/>
    </source>
</evidence>